<dbReference type="AlphaFoldDB" id="A0A974Y788"/>
<name>A0A974Y788_9THEO</name>
<evidence type="ECO:0000313" key="2">
    <source>
        <dbReference type="Proteomes" id="UP000671913"/>
    </source>
</evidence>
<accession>A0A974Y788</accession>
<organism evidence="1 2">
    <name type="scientific">Aceticella autotrophica</name>
    <dbReference type="NCBI Taxonomy" id="2755338"/>
    <lineage>
        <taxon>Bacteria</taxon>
        <taxon>Bacillati</taxon>
        <taxon>Bacillota</taxon>
        <taxon>Clostridia</taxon>
        <taxon>Thermoanaerobacterales</taxon>
        <taxon>Thermoanaerobacteraceae</taxon>
        <taxon>Aceticella</taxon>
    </lineage>
</organism>
<reference evidence="1" key="1">
    <citation type="submission" date="2020-08" db="EMBL/GenBank/DDBJ databases">
        <title>Genomic insights into the carbon and energy metabolism of the first obligate autotrophic acetogenic bacterium Aceticella autotrophica gen. nov., sp. nov.</title>
        <authorList>
            <person name="Toshchakov S.V."/>
            <person name="Elcheninov A.G."/>
            <person name="Kublanov I.V."/>
            <person name="Frolov E.N."/>
            <person name="Lebedinsky A.V."/>
        </authorList>
    </citation>
    <scope>NUCLEOTIDE SEQUENCE</scope>
    <source>
        <strain evidence="1">3443-3Ac</strain>
    </source>
</reference>
<evidence type="ECO:0000313" key="1">
    <source>
        <dbReference type="EMBL" id="QSZ26528.1"/>
    </source>
</evidence>
<keyword evidence="2" id="KW-1185">Reference proteome</keyword>
<protein>
    <submittedName>
        <fullName evidence="1">Late competence development ComFB family protein</fullName>
    </submittedName>
</protein>
<dbReference type="InterPro" id="IPR019657">
    <property type="entry name" value="ComFB"/>
</dbReference>
<dbReference type="Pfam" id="PF10719">
    <property type="entry name" value="ComFB"/>
    <property type="match status" value="1"/>
</dbReference>
<dbReference type="RefSeq" id="WP_284679202.1">
    <property type="nucleotide sequence ID" value="NZ_CP060096.1"/>
</dbReference>
<gene>
    <name evidence="1" type="ORF">ACETAC_06295</name>
</gene>
<sequence length="89" mass="10331">MFLKNYMEEAVKGMLDNVLKDLDVCKCDRCKLDIMALALNNLPPKYTVTEIGELYLRTNELQQQFEVDIVSAIINAAQYVNKHRRHEEA</sequence>
<proteinExistence type="predicted"/>
<dbReference type="KEGG" id="aaut:ACETAC_06295"/>
<dbReference type="EMBL" id="CP060096">
    <property type="protein sequence ID" value="QSZ26528.1"/>
    <property type="molecule type" value="Genomic_DNA"/>
</dbReference>
<dbReference type="Proteomes" id="UP000671913">
    <property type="component" value="Chromosome"/>
</dbReference>